<evidence type="ECO:0000313" key="2">
    <source>
        <dbReference type="Proteomes" id="UP001060085"/>
    </source>
</evidence>
<dbReference type="EMBL" id="CM044707">
    <property type="protein sequence ID" value="KAI5655186.1"/>
    <property type="molecule type" value="Genomic_DNA"/>
</dbReference>
<organism evidence="1 2">
    <name type="scientific">Catharanthus roseus</name>
    <name type="common">Madagascar periwinkle</name>
    <name type="synonym">Vinca rosea</name>
    <dbReference type="NCBI Taxonomy" id="4058"/>
    <lineage>
        <taxon>Eukaryota</taxon>
        <taxon>Viridiplantae</taxon>
        <taxon>Streptophyta</taxon>
        <taxon>Embryophyta</taxon>
        <taxon>Tracheophyta</taxon>
        <taxon>Spermatophyta</taxon>
        <taxon>Magnoliopsida</taxon>
        <taxon>eudicotyledons</taxon>
        <taxon>Gunneridae</taxon>
        <taxon>Pentapetalae</taxon>
        <taxon>asterids</taxon>
        <taxon>lamiids</taxon>
        <taxon>Gentianales</taxon>
        <taxon>Apocynaceae</taxon>
        <taxon>Rauvolfioideae</taxon>
        <taxon>Vinceae</taxon>
        <taxon>Catharanthinae</taxon>
        <taxon>Catharanthus</taxon>
    </lineage>
</organism>
<keyword evidence="2" id="KW-1185">Reference proteome</keyword>
<gene>
    <name evidence="1" type="ORF">M9H77_32373</name>
</gene>
<comment type="caution">
    <text evidence="1">The sequence shown here is derived from an EMBL/GenBank/DDBJ whole genome shotgun (WGS) entry which is preliminary data.</text>
</comment>
<accession>A0ACC0A6M5</accession>
<name>A0ACC0A6M5_CATRO</name>
<sequence length="336" mass="38742">MSNKQLDSLGSLENLELESGLSLVPRIKLLLTIFRADKSVSAIDEWKVKRSLIDYFKSSHSVSVPEEDVEIRRFKDLKKRKREDPVARGSLVVRDLGFLSKALGVKELNEDGDRSNEELEKKFVEWRKGVVERMEGMELNLEGTKFKLNVIVPASDDFEGMRKDWEEMSAFGVRGYHRGGRQQPDTIVLRGVPSRWFAEPRVSSKPSMLVTHTIFSAFGKIRNLDVAEDNDIGKDADEDEAEIVSGLQCKIIVRFEKHRDFSTALKILSGRSMEKQGTRLKADYEVTWDKDGFFRNARAEKEERTRWEPASGEGPRRQYHRTQYSPDGKRPKRFRE</sequence>
<proteinExistence type="predicted"/>
<protein>
    <submittedName>
        <fullName evidence="1">Uncharacterized protein</fullName>
    </submittedName>
</protein>
<evidence type="ECO:0000313" key="1">
    <source>
        <dbReference type="EMBL" id="KAI5655186.1"/>
    </source>
</evidence>
<reference evidence="2" key="1">
    <citation type="journal article" date="2023" name="Nat. Plants">
        <title>Single-cell RNA sequencing provides a high-resolution roadmap for understanding the multicellular compartmentation of specialized metabolism.</title>
        <authorList>
            <person name="Sun S."/>
            <person name="Shen X."/>
            <person name="Li Y."/>
            <person name="Li Y."/>
            <person name="Wang S."/>
            <person name="Li R."/>
            <person name="Zhang H."/>
            <person name="Shen G."/>
            <person name="Guo B."/>
            <person name="Wei J."/>
            <person name="Xu J."/>
            <person name="St-Pierre B."/>
            <person name="Chen S."/>
            <person name="Sun C."/>
        </authorList>
    </citation>
    <scope>NUCLEOTIDE SEQUENCE [LARGE SCALE GENOMIC DNA]</scope>
</reference>
<dbReference type="Proteomes" id="UP001060085">
    <property type="component" value="Linkage Group LG07"/>
</dbReference>